<dbReference type="OrthoDB" id="7701707at2759"/>
<accession>A0A9J6FMR0</accession>
<reference evidence="1 2" key="1">
    <citation type="journal article" date="2020" name="Cell">
        <title>Large-Scale Comparative Analyses of Tick Genomes Elucidate Their Genetic Diversity and Vector Capacities.</title>
        <authorList>
            <consortium name="Tick Genome and Microbiome Consortium (TIGMIC)"/>
            <person name="Jia N."/>
            <person name="Wang J."/>
            <person name="Shi W."/>
            <person name="Du L."/>
            <person name="Sun Y."/>
            <person name="Zhan W."/>
            <person name="Jiang J.F."/>
            <person name="Wang Q."/>
            <person name="Zhang B."/>
            <person name="Ji P."/>
            <person name="Bell-Sakyi L."/>
            <person name="Cui X.M."/>
            <person name="Yuan T.T."/>
            <person name="Jiang B.G."/>
            <person name="Yang W.F."/>
            <person name="Lam T.T."/>
            <person name="Chang Q.C."/>
            <person name="Ding S.J."/>
            <person name="Wang X.J."/>
            <person name="Zhu J.G."/>
            <person name="Ruan X.D."/>
            <person name="Zhao L."/>
            <person name="Wei J.T."/>
            <person name="Ye R.Z."/>
            <person name="Que T.C."/>
            <person name="Du C.H."/>
            <person name="Zhou Y.H."/>
            <person name="Cheng J.X."/>
            <person name="Dai P.F."/>
            <person name="Guo W.B."/>
            <person name="Han X.H."/>
            <person name="Huang E.J."/>
            <person name="Li L.F."/>
            <person name="Wei W."/>
            <person name="Gao Y.C."/>
            <person name="Liu J.Z."/>
            <person name="Shao H.Z."/>
            <person name="Wang X."/>
            <person name="Wang C.C."/>
            <person name="Yang T.C."/>
            <person name="Huo Q.B."/>
            <person name="Li W."/>
            <person name="Chen H.Y."/>
            <person name="Chen S.E."/>
            <person name="Zhou L.G."/>
            <person name="Ni X.B."/>
            <person name="Tian J.H."/>
            <person name="Sheng Y."/>
            <person name="Liu T."/>
            <person name="Pan Y.S."/>
            <person name="Xia L.Y."/>
            <person name="Li J."/>
            <person name="Zhao F."/>
            <person name="Cao W.C."/>
        </authorList>
    </citation>
    <scope>NUCLEOTIDE SEQUENCE [LARGE SCALE GENOMIC DNA]</scope>
    <source>
        <strain evidence="1">HaeL-2018</strain>
    </source>
</reference>
<dbReference type="AlphaFoldDB" id="A0A9J6FMR0"/>
<name>A0A9J6FMR0_HAELO</name>
<gene>
    <name evidence="1" type="ORF">HPB48_015760</name>
</gene>
<evidence type="ECO:0000313" key="2">
    <source>
        <dbReference type="Proteomes" id="UP000821853"/>
    </source>
</evidence>
<keyword evidence="2" id="KW-1185">Reference proteome</keyword>
<sequence>MKRLAAASRLPRLPRDYIRIIVRPRDGLHVRKASRIRLPQAVALAAALAPAETEGDIVSLNVTQNILVISTPVTKITNAHSGIRQVRIREGSYKVAAYIAAHNNTCKGVILGVNVDISDSHIQTVIVN</sequence>
<protein>
    <submittedName>
        <fullName evidence="1">Uncharacterized protein</fullName>
    </submittedName>
</protein>
<dbReference type="Proteomes" id="UP000821853">
    <property type="component" value="Chromosome 10"/>
</dbReference>
<organism evidence="1 2">
    <name type="scientific">Haemaphysalis longicornis</name>
    <name type="common">Bush tick</name>
    <dbReference type="NCBI Taxonomy" id="44386"/>
    <lineage>
        <taxon>Eukaryota</taxon>
        <taxon>Metazoa</taxon>
        <taxon>Ecdysozoa</taxon>
        <taxon>Arthropoda</taxon>
        <taxon>Chelicerata</taxon>
        <taxon>Arachnida</taxon>
        <taxon>Acari</taxon>
        <taxon>Parasitiformes</taxon>
        <taxon>Ixodida</taxon>
        <taxon>Ixodoidea</taxon>
        <taxon>Ixodidae</taxon>
        <taxon>Haemaphysalinae</taxon>
        <taxon>Haemaphysalis</taxon>
    </lineage>
</organism>
<comment type="caution">
    <text evidence="1">The sequence shown here is derived from an EMBL/GenBank/DDBJ whole genome shotgun (WGS) entry which is preliminary data.</text>
</comment>
<evidence type="ECO:0000313" key="1">
    <source>
        <dbReference type="EMBL" id="KAH9364450.1"/>
    </source>
</evidence>
<dbReference type="EMBL" id="JABSTR010000002">
    <property type="protein sequence ID" value="KAH9364450.1"/>
    <property type="molecule type" value="Genomic_DNA"/>
</dbReference>
<proteinExistence type="predicted"/>
<dbReference type="VEuPathDB" id="VectorBase:HLOH_041848"/>